<gene>
    <name evidence="2" type="ORF">AXF42_Ash020981</name>
</gene>
<dbReference type="OrthoDB" id="18175at2759"/>
<evidence type="ECO:0000313" key="2">
    <source>
        <dbReference type="EMBL" id="PKA48807.1"/>
    </source>
</evidence>
<protein>
    <submittedName>
        <fullName evidence="2">Uncharacterized protein</fullName>
    </submittedName>
</protein>
<dbReference type="PANTHER" id="PTHR35700">
    <property type="entry name" value="OS07G0181800 PROTEIN"/>
    <property type="match status" value="1"/>
</dbReference>
<organism evidence="2 3">
    <name type="scientific">Apostasia shenzhenica</name>
    <dbReference type="NCBI Taxonomy" id="1088818"/>
    <lineage>
        <taxon>Eukaryota</taxon>
        <taxon>Viridiplantae</taxon>
        <taxon>Streptophyta</taxon>
        <taxon>Embryophyta</taxon>
        <taxon>Tracheophyta</taxon>
        <taxon>Spermatophyta</taxon>
        <taxon>Magnoliopsida</taxon>
        <taxon>Liliopsida</taxon>
        <taxon>Asparagales</taxon>
        <taxon>Orchidaceae</taxon>
        <taxon>Apostasioideae</taxon>
        <taxon>Apostasia</taxon>
    </lineage>
</organism>
<proteinExistence type="predicted"/>
<keyword evidence="1" id="KW-0472">Membrane</keyword>
<keyword evidence="1" id="KW-0812">Transmembrane</keyword>
<feature type="transmembrane region" description="Helical" evidence="1">
    <location>
        <begin position="12"/>
        <end position="30"/>
    </location>
</feature>
<evidence type="ECO:0000256" key="1">
    <source>
        <dbReference type="SAM" id="Phobius"/>
    </source>
</evidence>
<dbReference type="STRING" id="1088818.A0A2H9ZZX1"/>
<sequence length="72" mass="7925">MSSVGTAKRILEIAKFCVYVSVPIALTYAVATNSKALHNLMALVCFLLPSRFLFLRFDSTSRAYLSSFSSAK</sequence>
<reference evidence="2 3" key="1">
    <citation type="journal article" date="2017" name="Nature">
        <title>The Apostasia genome and the evolution of orchids.</title>
        <authorList>
            <person name="Zhang G.Q."/>
            <person name="Liu K.W."/>
            <person name="Li Z."/>
            <person name="Lohaus R."/>
            <person name="Hsiao Y.Y."/>
            <person name="Niu S.C."/>
            <person name="Wang J.Y."/>
            <person name="Lin Y.C."/>
            <person name="Xu Q."/>
            <person name="Chen L.J."/>
            <person name="Yoshida K."/>
            <person name="Fujiwara S."/>
            <person name="Wang Z.W."/>
            <person name="Zhang Y.Q."/>
            <person name="Mitsuda N."/>
            <person name="Wang M."/>
            <person name="Liu G.H."/>
            <person name="Pecoraro L."/>
            <person name="Huang H.X."/>
            <person name="Xiao X.J."/>
            <person name="Lin M."/>
            <person name="Wu X.Y."/>
            <person name="Wu W.L."/>
            <person name="Chen Y.Y."/>
            <person name="Chang S.B."/>
            <person name="Sakamoto S."/>
            <person name="Ohme-Takagi M."/>
            <person name="Yagi M."/>
            <person name="Zeng S.J."/>
            <person name="Shen C.Y."/>
            <person name="Yeh C.M."/>
            <person name="Luo Y.B."/>
            <person name="Tsai W.C."/>
            <person name="Van de Peer Y."/>
            <person name="Liu Z.J."/>
        </authorList>
    </citation>
    <scope>NUCLEOTIDE SEQUENCE [LARGE SCALE GENOMIC DNA]</scope>
    <source>
        <strain evidence="3">cv. Shenzhen</strain>
        <tissue evidence="2">Stem</tissue>
    </source>
</reference>
<feature type="transmembrane region" description="Helical" evidence="1">
    <location>
        <begin position="36"/>
        <end position="54"/>
    </location>
</feature>
<dbReference type="AlphaFoldDB" id="A0A2H9ZZX1"/>
<dbReference type="PANTHER" id="PTHR35700:SF1">
    <property type="entry name" value="OS07G0181800 PROTEIN"/>
    <property type="match status" value="1"/>
</dbReference>
<accession>A0A2H9ZZX1</accession>
<name>A0A2H9ZZX1_9ASPA</name>
<dbReference type="Proteomes" id="UP000236161">
    <property type="component" value="Unassembled WGS sequence"/>
</dbReference>
<keyword evidence="1" id="KW-1133">Transmembrane helix</keyword>
<dbReference type="EMBL" id="KZ452167">
    <property type="protein sequence ID" value="PKA48807.1"/>
    <property type="molecule type" value="Genomic_DNA"/>
</dbReference>
<keyword evidence="3" id="KW-1185">Reference proteome</keyword>
<evidence type="ECO:0000313" key="3">
    <source>
        <dbReference type="Proteomes" id="UP000236161"/>
    </source>
</evidence>